<evidence type="ECO:0000313" key="1">
    <source>
        <dbReference type="EMBL" id="MFD1224109.1"/>
    </source>
</evidence>
<proteinExistence type="predicted"/>
<dbReference type="EMBL" id="JBHTLU010000042">
    <property type="protein sequence ID" value="MFD1224109.1"/>
    <property type="molecule type" value="Genomic_DNA"/>
</dbReference>
<organism evidence="1 2">
    <name type="scientific">Paenibacillus vulneris</name>
    <dbReference type="NCBI Taxonomy" id="1133364"/>
    <lineage>
        <taxon>Bacteria</taxon>
        <taxon>Bacillati</taxon>
        <taxon>Bacillota</taxon>
        <taxon>Bacilli</taxon>
        <taxon>Bacillales</taxon>
        <taxon>Paenibacillaceae</taxon>
        <taxon>Paenibacillus</taxon>
    </lineage>
</organism>
<reference evidence="2" key="1">
    <citation type="journal article" date="2019" name="Int. J. Syst. Evol. Microbiol.">
        <title>The Global Catalogue of Microorganisms (GCM) 10K type strain sequencing project: providing services to taxonomists for standard genome sequencing and annotation.</title>
        <authorList>
            <consortium name="The Broad Institute Genomics Platform"/>
            <consortium name="The Broad Institute Genome Sequencing Center for Infectious Disease"/>
            <person name="Wu L."/>
            <person name="Ma J."/>
        </authorList>
    </citation>
    <scope>NUCLEOTIDE SEQUENCE [LARGE SCALE GENOMIC DNA]</scope>
    <source>
        <strain evidence="2">CCUG 53270</strain>
    </source>
</reference>
<accession>A0ABW3UV22</accession>
<evidence type="ECO:0000313" key="2">
    <source>
        <dbReference type="Proteomes" id="UP001597180"/>
    </source>
</evidence>
<keyword evidence="2" id="KW-1185">Reference proteome</keyword>
<dbReference type="RefSeq" id="WP_079914045.1">
    <property type="nucleotide sequence ID" value="NZ_BAABJG010000036.1"/>
</dbReference>
<sequence>MTSIRQDWIKVSDWVSGTSAEDEKFIGYVESIDAYGTVKVRVTQCDHEEAIGQVVTSSLGKLSKLTDYVPVEAGLRSLMDLALMTRDQEWFDDLYANLRMLQFDPNRNDKPFHGYGSGPSISRVRID</sequence>
<comment type="caution">
    <text evidence="1">The sequence shown here is derived from an EMBL/GenBank/DDBJ whole genome shotgun (WGS) entry which is preliminary data.</text>
</comment>
<gene>
    <name evidence="1" type="ORF">ACFQ4B_28785</name>
</gene>
<protein>
    <submittedName>
        <fullName evidence="1">Group-specific protein</fullName>
    </submittedName>
</protein>
<dbReference type="Proteomes" id="UP001597180">
    <property type="component" value="Unassembled WGS sequence"/>
</dbReference>
<name>A0ABW3UV22_9BACL</name>